<feature type="region of interest" description="Disordered" evidence="1">
    <location>
        <begin position="37"/>
        <end position="66"/>
    </location>
</feature>
<accession>A0A820PA10</accession>
<proteinExistence type="predicted"/>
<comment type="caution">
    <text evidence="2">The sequence shown here is derived from an EMBL/GenBank/DDBJ whole genome shotgun (WGS) entry which is preliminary data.</text>
</comment>
<sequence>RLTSVPSSSKKFFPFTNKLRHRLNTDIVPNTLLMETNERREKKFQRISSRRSSRSGNNSSTLPITSMTNNFSIIKNSNLSLSSSNLSIPKFDKPISPPPKPPRQSYKSSLTNSALIEANEYKPKNATLPREKYEEN</sequence>
<evidence type="ECO:0000256" key="1">
    <source>
        <dbReference type="SAM" id="MobiDB-lite"/>
    </source>
</evidence>
<feature type="compositionally biased region" description="Basic and acidic residues" evidence="1">
    <location>
        <begin position="119"/>
        <end position="136"/>
    </location>
</feature>
<feature type="compositionally biased region" description="Basic residues" evidence="1">
    <location>
        <begin position="42"/>
        <end position="53"/>
    </location>
</feature>
<evidence type="ECO:0000313" key="2">
    <source>
        <dbReference type="EMBL" id="CAF4401683.1"/>
    </source>
</evidence>
<dbReference type="AlphaFoldDB" id="A0A820PA10"/>
<gene>
    <name evidence="2" type="ORF">OXD698_LOCUS51494</name>
</gene>
<evidence type="ECO:0000313" key="3">
    <source>
        <dbReference type="Proteomes" id="UP000663844"/>
    </source>
</evidence>
<dbReference type="EMBL" id="CAJOAZ010026502">
    <property type="protein sequence ID" value="CAF4401683.1"/>
    <property type="molecule type" value="Genomic_DNA"/>
</dbReference>
<protein>
    <submittedName>
        <fullName evidence="2">Uncharacterized protein</fullName>
    </submittedName>
</protein>
<feature type="non-terminal residue" evidence="2">
    <location>
        <position position="1"/>
    </location>
</feature>
<feature type="non-terminal residue" evidence="2">
    <location>
        <position position="136"/>
    </location>
</feature>
<dbReference type="Proteomes" id="UP000663844">
    <property type="component" value="Unassembled WGS sequence"/>
</dbReference>
<feature type="region of interest" description="Disordered" evidence="1">
    <location>
        <begin position="85"/>
        <end position="136"/>
    </location>
</feature>
<name>A0A820PA10_9BILA</name>
<reference evidence="2" key="1">
    <citation type="submission" date="2021-02" db="EMBL/GenBank/DDBJ databases">
        <authorList>
            <person name="Nowell W R."/>
        </authorList>
    </citation>
    <scope>NUCLEOTIDE SEQUENCE</scope>
</reference>
<organism evidence="2 3">
    <name type="scientific">Adineta steineri</name>
    <dbReference type="NCBI Taxonomy" id="433720"/>
    <lineage>
        <taxon>Eukaryota</taxon>
        <taxon>Metazoa</taxon>
        <taxon>Spiralia</taxon>
        <taxon>Gnathifera</taxon>
        <taxon>Rotifera</taxon>
        <taxon>Eurotatoria</taxon>
        <taxon>Bdelloidea</taxon>
        <taxon>Adinetida</taxon>
        <taxon>Adinetidae</taxon>
        <taxon>Adineta</taxon>
    </lineage>
</organism>